<proteinExistence type="predicted"/>
<evidence type="ECO:0000313" key="2">
    <source>
        <dbReference type="EMBL" id="TDO83427.1"/>
    </source>
</evidence>
<organism evidence="2 3">
    <name type="scientific">Halanaerobium saccharolyticum</name>
    <dbReference type="NCBI Taxonomy" id="43595"/>
    <lineage>
        <taxon>Bacteria</taxon>
        <taxon>Bacillati</taxon>
        <taxon>Bacillota</taxon>
        <taxon>Clostridia</taxon>
        <taxon>Halanaerobiales</taxon>
        <taxon>Halanaerobiaceae</taxon>
        <taxon>Halanaerobium</taxon>
    </lineage>
</organism>
<dbReference type="InterPro" id="IPR003425">
    <property type="entry name" value="CCB3/YggT"/>
</dbReference>
<dbReference type="AlphaFoldDB" id="A0A4R6LIG0"/>
<keyword evidence="1" id="KW-1133">Transmembrane helix</keyword>
<dbReference type="Proteomes" id="UP000295064">
    <property type="component" value="Unassembled WGS sequence"/>
</dbReference>
<dbReference type="Pfam" id="PF02325">
    <property type="entry name" value="CCB3_YggT"/>
    <property type="match status" value="1"/>
</dbReference>
<keyword evidence="1" id="KW-0812">Transmembrane</keyword>
<reference evidence="2 3" key="1">
    <citation type="submission" date="2019-03" db="EMBL/GenBank/DDBJ databases">
        <title>Subsurface microbial communities from deep shales in Ohio and West Virginia, USA.</title>
        <authorList>
            <person name="Wrighton K."/>
        </authorList>
    </citation>
    <scope>NUCLEOTIDE SEQUENCE [LARGE SCALE GENOMIC DNA]</scope>
    <source>
        <strain evidence="2 3">MA284_T2</strain>
    </source>
</reference>
<evidence type="ECO:0000313" key="3">
    <source>
        <dbReference type="Proteomes" id="UP000295064"/>
    </source>
</evidence>
<feature type="transmembrane region" description="Helical" evidence="1">
    <location>
        <begin position="7"/>
        <end position="28"/>
    </location>
</feature>
<dbReference type="RefSeq" id="WP_133515757.1">
    <property type="nucleotide sequence ID" value="NZ_SNWX01000024.1"/>
</dbReference>
<evidence type="ECO:0000256" key="1">
    <source>
        <dbReference type="SAM" id="Phobius"/>
    </source>
</evidence>
<sequence>MFILVRIVSAVFEILNLLIIGRVIISWVQPNPSDMRWQKVIKFIFDATEPILGPIRELLPSGGILGIDISPLIAIFALQIIHGFIRDILITLVI</sequence>
<accession>A0A4R6LIG0</accession>
<feature type="transmembrane region" description="Helical" evidence="1">
    <location>
        <begin position="64"/>
        <end position="85"/>
    </location>
</feature>
<dbReference type="OrthoDB" id="283553at2"/>
<keyword evidence="1" id="KW-0472">Membrane</keyword>
<comment type="caution">
    <text evidence="2">The sequence shown here is derived from an EMBL/GenBank/DDBJ whole genome shotgun (WGS) entry which is preliminary data.</text>
</comment>
<protein>
    <submittedName>
        <fullName evidence="2">YggT family protein</fullName>
    </submittedName>
</protein>
<dbReference type="GO" id="GO:0016020">
    <property type="term" value="C:membrane"/>
    <property type="evidence" value="ECO:0007669"/>
    <property type="project" value="InterPro"/>
</dbReference>
<dbReference type="EMBL" id="SNWX01000024">
    <property type="protein sequence ID" value="TDO83427.1"/>
    <property type="molecule type" value="Genomic_DNA"/>
</dbReference>
<name>A0A4R6LIG0_9FIRM</name>
<gene>
    <name evidence="2" type="ORF">DFR79_12410</name>
</gene>